<feature type="transmembrane region" description="Helical" evidence="14">
    <location>
        <begin position="1708"/>
        <end position="1728"/>
    </location>
</feature>
<evidence type="ECO:0000256" key="1">
    <source>
        <dbReference type="ARBA" id="ARBA00004651"/>
    </source>
</evidence>
<dbReference type="InterPro" id="IPR056769">
    <property type="entry name" value="Piezo_TM1-24"/>
</dbReference>
<dbReference type="Gene3D" id="2.40.50.140">
    <property type="entry name" value="Nucleic acid-binding proteins"/>
    <property type="match status" value="1"/>
</dbReference>
<dbReference type="InterPro" id="IPR027417">
    <property type="entry name" value="P-loop_NTPase"/>
</dbReference>
<feature type="transmembrane region" description="Helical" evidence="14">
    <location>
        <begin position="3250"/>
        <end position="3268"/>
    </location>
</feature>
<dbReference type="Pfam" id="PF24874">
    <property type="entry name" value="Piezo_THU9_anchor"/>
    <property type="match status" value="1"/>
</dbReference>
<evidence type="ECO:0000313" key="17">
    <source>
        <dbReference type="Proteomes" id="UP001158576"/>
    </source>
</evidence>
<feature type="region of interest" description="Disordered" evidence="13">
    <location>
        <begin position="2650"/>
        <end position="2751"/>
    </location>
</feature>
<reference evidence="16 17" key="1">
    <citation type="submission" date="2021-04" db="EMBL/GenBank/DDBJ databases">
        <authorList>
            <person name="Bliznina A."/>
        </authorList>
    </citation>
    <scope>NUCLEOTIDE SEQUENCE [LARGE SCALE GENOMIC DNA]</scope>
</reference>
<dbReference type="Pfam" id="PF24871">
    <property type="entry name" value="Piezo_TM1-24"/>
    <property type="match status" value="1"/>
</dbReference>
<keyword evidence="5" id="KW-1003">Cell membrane</keyword>
<dbReference type="Proteomes" id="UP001158576">
    <property type="component" value="Chromosome XSR"/>
</dbReference>
<evidence type="ECO:0000256" key="3">
    <source>
        <dbReference type="ARBA" id="ARBA00021111"/>
    </source>
</evidence>
<feature type="region of interest" description="Disordered" evidence="13">
    <location>
        <begin position="808"/>
        <end position="844"/>
    </location>
</feature>
<evidence type="ECO:0000256" key="12">
    <source>
        <dbReference type="ARBA" id="ARBA00030937"/>
    </source>
</evidence>
<keyword evidence="9 14" id="KW-0472">Membrane</keyword>
<evidence type="ECO:0000256" key="4">
    <source>
        <dbReference type="ARBA" id="ARBA00022448"/>
    </source>
</evidence>
<feature type="transmembrane region" description="Helical" evidence="14">
    <location>
        <begin position="3678"/>
        <end position="3697"/>
    </location>
</feature>
<feature type="transmembrane region" description="Helical" evidence="14">
    <location>
        <begin position="3193"/>
        <end position="3211"/>
    </location>
</feature>
<evidence type="ECO:0000256" key="8">
    <source>
        <dbReference type="ARBA" id="ARBA00023065"/>
    </source>
</evidence>
<feature type="transmembrane region" description="Helical" evidence="14">
    <location>
        <begin position="2096"/>
        <end position="2116"/>
    </location>
</feature>
<feature type="transmembrane region" description="Helical" evidence="14">
    <location>
        <begin position="2469"/>
        <end position="2493"/>
    </location>
</feature>
<keyword evidence="8" id="KW-0406">Ion transport</keyword>
<evidence type="ECO:0000313" key="16">
    <source>
        <dbReference type="EMBL" id="CAG5096248.1"/>
    </source>
</evidence>
<evidence type="ECO:0000256" key="7">
    <source>
        <dbReference type="ARBA" id="ARBA00022989"/>
    </source>
</evidence>
<feature type="region of interest" description="Disordered" evidence="13">
    <location>
        <begin position="1251"/>
        <end position="1278"/>
    </location>
</feature>
<feature type="transmembrane region" description="Helical" evidence="14">
    <location>
        <begin position="1917"/>
        <end position="1935"/>
    </location>
</feature>
<dbReference type="Pfam" id="PF17862">
    <property type="entry name" value="AAA_lid_3"/>
    <property type="match status" value="1"/>
</dbReference>
<dbReference type="Pfam" id="PF23188">
    <property type="entry name" value="THU_Piezo1"/>
    <property type="match status" value="1"/>
</dbReference>
<feature type="transmembrane region" description="Helical" evidence="14">
    <location>
        <begin position="2061"/>
        <end position="2084"/>
    </location>
</feature>
<feature type="transmembrane region" description="Helical" evidence="14">
    <location>
        <begin position="3381"/>
        <end position="3401"/>
    </location>
</feature>
<dbReference type="Gene3D" id="3.40.50.300">
    <property type="entry name" value="P-loop containing nucleotide triphosphate hydrolases"/>
    <property type="match status" value="1"/>
</dbReference>
<dbReference type="InterPro" id="IPR003593">
    <property type="entry name" value="AAA+_ATPase"/>
</dbReference>
<dbReference type="SUPFAM" id="SSF52540">
    <property type="entry name" value="P-loop containing nucleoside triphosphate hydrolases"/>
    <property type="match status" value="1"/>
</dbReference>
<feature type="transmembrane region" description="Helical" evidence="14">
    <location>
        <begin position="3148"/>
        <end position="3169"/>
    </location>
</feature>
<feature type="transmembrane region" description="Helical" evidence="14">
    <location>
        <begin position="1337"/>
        <end position="1361"/>
    </location>
</feature>
<feature type="transmembrane region" description="Helical" evidence="14">
    <location>
        <begin position="1611"/>
        <end position="1631"/>
    </location>
</feature>
<name>A0ABN7SF19_OIKDI</name>
<feature type="transmembrane region" description="Helical" evidence="14">
    <location>
        <begin position="1864"/>
        <end position="1884"/>
    </location>
</feature>
<dbReference type="CDD" id="cd19502">
    <property type="entry name" value="RecA-like_PAN_like"/>
    <property type="match status" value="1"/>
</dbReference>
<feature type="compositionally biased region" description="Polar residues" evidence="13">
    <location>
        <begin position="2875"/>
        <end position="2895"/>
    </location>
</feature>
<feature type="transmembrane region" description="Helical" evidence="14">
    <location>
        <begin position="2975"/>
        <end position="2994"/>
    </location>
</feature>
<feature type="transmembrane region" description="Helical" evidence="14">
    <location>
        <begin position="2220"/>
        <end position="2241"/>
    </location>
</feature>
<dbReference type="InterPro" id="IPR007191">
    <property type="entry name" value="Sec8_exocyst_N"/>
</dbReference>
<dbReference type="InterPro" id="IPR003960">
    <property type="entry name" value="ATPase_AAA_CS"/>
</dbReference>
<dbReference type="PANTHER" id="PTHR47049">
    <property type="entry name" value="PIEZO-TYPE MECHANOSENSITIVE ION CHANNEL HOMOLOG"/>
    <property type="match status" value="1"/>
</dbReference>
<feature type="transmembrane region" description="Helical" evidence="14">
    <location>
        <begin position="1763"/>
        <end position="1780"/>
    </location>
</feature>
<dbReference type="InterPro" id="IPR012340">
    <property type="entry name" value="NA-bd_OB-fold"/>
</dbReference>
<feature type="region of interest" description="Disordered" evidence="13">
    <location>
        <begin position="2870"/>
        <end position="2896"/>
    </location>
</feature>
<dbReference type="InterPro" id="IPR027272">
    <property type="entry name" value="Piezo"/>
</dbReference>
<keyword evidence="4" id="KW-0813">Transport</keyword>
<keyword evidence="6 14" id="KW-0812">Transmembrane</keyword>
<feature type="transmembrane region" description="Helical" evidence="14">
    <location>
        <begin position="2276"/>
        <end position="2295"/>
    </location>
</feature>
<evidence type="ECO:0000259" key="15">
    <source>
        <dbReference type="SMART" id="SM00382"/>
    </source>
</evidence>
<dbReference type="InterPro" id="IPR041569">
    <property type="entry name" value="AAA_lid_3"/>
</dbReference>
<feature type="transmembrane region" description="Helical" evidence="14">
    <location>
        <begin position="1513"/>
        <end position="1533"/>
    </location>
</feature>
<feature type="transmembrane region" description="Helical" evidence="14">
    <location>
        <begin position="1969"/>
        <end position="1987"/>
    </location>
</feature>
<dbReference type="EMBL" id="OU015569">
    <property type="protein sequence ID" value="CAG5096248.1"/>
    <property type="molecule type" value="Genomic_DNA"/>
</dbReference>
<evidence type="ECO:0000256" key="6">
    <source>
        <dbReference type="ARBA" id="ARBA00022692"/>
    </source>
</evidence>
<evidence type="ECO:0000256" key="2">
    <source>
        <dbReference type="ARBA" id="ARBA00007821"/>
    </source>
</evidence>
<feature type="transmembrane region" description="Helical" evidence="14">
    <location>
        <begin position="1292"/>
        <end position="1325"/>
    </location>
</feature>
<feature type="compositionally biased region" description="Basic and acidic residues" evidence="13">
    <location>
        <begin position="813"/>
        <end position="844"/>
    </location>
</feature>
<dbReference type="InterPro" id="IPR048723">
    <property type="entry name" value="OB_PRS7"/>
</dbReference>
<evidence type="ECO:0000256" key="13">
    <source>
        <dbReference type="SAM" id="MobiDB-lite"/>
    </source>
</evidence>
<evidence type="ECO:0000256" key="11">
    <source>
        <dbReference type="ARBA" id="ARBA00030362"/>
    </source>
</evidence>
<dbReference type="InterPro" id="IPR048630">
    <property type="entry name" value="Sec8_M"/>
</dbReference>
<dbReference type="InterPro" id="IPR003959">
    <property type="entry name" value="ATPase_AAA_core"/>
</dbReference>
<feature type="region of interest" description="Disordered" evidence="13">
    <location>
        <begin position="2775"/>
        <end position="2796"/>
    </location>
</feature>
<feature type="transmembrane region" description="Helical" evidence="14">
    <location>
        <begin position="1487"/>
        <end position="1506"/>
    </location>
</feature>
<evidence type="ECO:0000256" key="9">
    <source>
        <dbReference type="ARBA" id="ARBA00023136"/>
    </source>
</evidence>
<dbReference type="Pfam" id="PF12166">
    <property type="entry name" value="Piezo_cap"/>
    <property type="match status" value="1"/>
</dbReference>
<comment type="subcellular location">
    <subcellularLocation>
        <location evidence="1">Cell membrane</location>
        <topology evidence="1">Multi-pass membrane protein</topology>
    </subcellularLocation>
</comment>
<dbReference type="PANTHER" id="PTHR47049:SF2">
    <property type="entry name" value="PIEZO-TYPE MECHANOSENSITIVE ION CHANNEL HOMOLOG"/>
    <property type="match status" value="1"/>
</dbReference>
<sequence>MVKSGFIRDPSSLLMSVIRTLEDHSDSRHRDAEREKLEEAFADVDRKLDKAVEANYEEISVTIRRFSDINAGISNCRARMTEVREKLGQCKQLLHCRQDELRGLWIDGIEYKKEVTLLEQVEKIRAAPMEVDKLMYEGEWTQCVEKITQALNWCNNDLALVGALHDLRAEIQSKHQIVYEKLITELQRLIYGQHSKTEMSESLEKMRKFAQAIECLGKTDAATEELRNRIDTELSGIINRETTHVSDKEYHKEEGVQSSKVLSELLENIFAQFRSVARMHQTLLESLSPKAKRPYTTIDVWLKIQTVLKFLLVEYLEEDISGTFNRLSTIGVELGSKRKHKLFRFDASGHAISMNTYLREKRQENDNSSETYFSAVPVCKTSARNITGIYRSLSSFIAEIEKEINIEPGRHIALYTFVVEHIEKTFIKQLGHDVSSELDAATKVTDPLKVISDSAHQKSASSPSPILQSALVVFRQVEDLVDVLLQLDEYTETFFIMICTVLQKFYQSINEPLQNLVTPEDQEILSNQLTNNSELRKLIQGSPCWRRAFGISVKSDSNKAAQVMLKEEAEMITEVLKDKEISRQTIIEDHTDIKAVANLHESLEWLTNKLRKTFGLLTSHGRDSDVLMQLNQILGRFQSLSENCLMYLHLEQRVRCFLFLAPLFKGAKFNVGNSDALETDVEVERLETELKQIEDVLQGSLQPQKYRFVFEGLGQQLRTLLMEGARKMTKISESGVKKICRNIFTIQQALTNITMNREPALDQARQYFELLYQRPEGLVASVEESGPRYSFDDYMVALALSYRSHGDLSIGDQSKHKQLEQRLSDTDMAPKDYLGKDQRNTGLDDKAKKEDNIQTLDAGDIHLLKTYGQGPYHKQIKKVEDDIQAVVKRVNDLSGIKESDTGLAHPALWDLAADKQASQNEQPLQVARCTKIIEPDSAEPKYIINVKQFAKFVVDLGQQVAPTDIEEGMRVGVDRTKYQINIPLPPKIDPSVTMMTVEEKPDVTYSDVGGCKDAIEKMREVVEIPLLNPEKFVNLGIDPPKGVLMYGPPGTGKTLCARAVANRTDACFIRVIGSELVQKYVGEGARMVRELFEMARTKKACIIFFDEIDAVGGARFDDGSGGDNEVQRTMLELINQLDGFDARGNIKVLMATNRPDTLDPALMRPGRLDRKIEFTVPDMEGRTSIFKIHARSMSCERDIRWELLARLCPNATGAEIRSVCTEAGMFAIRSRRKVATEKDFLDAVQKDTAPQELTIAKSDEPPPGPVPPTRENVHRREPMKRTPTNVGLCNVFFYVLLPVSLCAAILFRYDFIGIVYLLLLLTWPYNTGYNTAYAKRFTLTTVIFSCIFSLLECIFLAVLAIKGVDILNREPGKCSKTEEVYRFLGMQALDKADLINSIRILVPNFVVFIISLLTYLNLCAIKAKGSHQGSQETQLIPGNPGQSQTFLGESITDQTLETKSRWNKFLFLFTLVFLALSGIASPSALSFPYLLFFLFLTTMYSFHVNLEPQRNIYKLRLGLSVYTACHLLIMYMWQLPSINSNSMKINTETNATDLASRVLGLKRLVIVDCTIVNPCGANTSDSTPVYDLVVDNCVHEDCVKPFCWQNETPDFFEPMFVLLLHFCCAYSYMIFRDFKSSQKAYYSQLSQRSAAYIQEADPLVDATSTFSETEIQENAYSNLPEPSARSPTSAVMHRMSIFKSRLPQKRQIWIALREKVLYVVGLIMMMAWSVTYHSWITFILLLWSCYLWMARDRASVTLRHSKYITLYAIVLILLQFVYSLRLTDDELPTKLHDNDKGEKASDGLKTIGLSRPEGLAFTTLLLRIGFTLVFWLMIHENIRQKFEKQRPNAELPMPEIQAWILEQLARYFIIIVSSFLLFIALNGQVVGYKIIYMLFFLFSGVIFQLSWNMWHRVLRVFWLLLVVYSILVVVLIYTFQLNGFQDYWKNITTLNTSDLEDIGLKYYEDSSGLMMSIFLPTAFLVCCMLQLHYYHERFIVLTDEHTDDRLQNGPLLSRTRFSRRRSDSFLTKSTKWRELYAKFSVFAEIFKRIMWKLLEIHRWKICAIVVIISALSQPSACYLFPALLWILGLPFRNLDLFVYILTLVWASLMLLFNMIYQLEFVHQNLNQTLLESTRCDDKDQSVDLMKWIGFEKVDDQDSFCEFVRGWLSIIIVLLAERVIFRRSRFLENHYPESKVAPGAIFPEIIRENADRSVKECCKFFANYFFHKFGVEVCFISSVITIWTRKDFFGTIYAICLLILLVISSNSRRTLAKVWKGYTIFLSVLWAVEFVLVLNIPKALCVNLADKYYNNENMIFYKLISNDDERIKFVKYLFLPKDAGIDHTKANAIILDFFQLLLAVCQCGVFENENTDTWIKLAGRNDDTVLDDVKDNPHRNFILAEPPTTLDRLKTFVFSMVYWVTFTVVLIAGTNRTSLFCLGYLVASFYFLYQGQMIITCRPSILRRRWNWLLFYNGIVVVTKCCLQLLACVFSGTVEEIENGPDNPTCYLRSLLSLSCEDTSYFTILDKNNKPPENECIHEKDVQAVGIAWDFATFVFLLLQRRIFQSYYFLHVREDLIVQIGLSSKGNQLFSLWVQMEAGKRKKNEEIDKERVQESVERIRRNVRSDLQEPYDHFDALRVCDKTWFEGLTETIDDDNDTQTPHGLPQSTSDSGIKSTPGMQHSITDNQINAAGNSPKLPQSFRDIKQGIGNVLFTGRLPGKDMSESKDTLFERPQQTDKEQSPRLPTGGRPRVDWADEHADRVFKSVSYDKSDHIVPMEEDSTMSEPATSPGEVSKSPELTVAVPKEDSEPQGNLLYDTVIYFTRVLNTRTQAYRSIIIQLKRDRQESRNTLPVVADRRYAHQIRNAALNRVARHGTGSNAGSQTGTDVETPSSASRTHQDDFSNYFVSPDDFDKEDHFIQRFLSAIWYFAQFQIDNLCYALMILNGMLNASILSIPMLGMVFLWAMLSVPRPSKRFWVTVIGYTCLVITIKYIFAFKFWQFYKIKNASENDPFALEKIFGVQNRDGVKYLDIAQLLVLFFQRGLLKVHGLWENYDERDLDDDDDNTNLFQVYIVDKTIDGFDRLVGRNKSKRKDKNHRPRTSEQNKNCFLRVIDWLLNKLLVFFKSPGRFYARLIQQEKEKKNMPTDMYIWMLGCDFICFIIIMFGYWAFGKHTVGQSLDITVQIKENTVPKSFLYLLITHFFLILIDRAIYLKKNLMAKLIFHFAQVLVIHIWIFFLLPQITSRSFFKNNVAISLYTFKAIYFAFSAHQIKSGYPTRILQHFLTKRYNYVNLYVFIGYRVCPFIIEFQNIMDWMFVESTVGISRWFMLTTIYHELYQIKCWRHLEKQFHYPRGFPRWPSFKYSGEHAMTRSQWIMEAISRGLLIVLLIIIMWFPLAFMSIVQTVAGVPNAPKEVKISLSLEGFSDIFTDYSVGSNLIPFTELQFNSLTNYGFKDNLGAQQMLSRYDHGDLFFVKVNKNSDTIWSITEPQKMNMIRLLEKRVIRENRTTCGAWFIFDYQIRRNPNQYEKLWEYASGEAKHELSEKECADFKAVLEGESPNLSVTIHKAIPHYIRALNTDTAREMTSILNEDLNTKLWANVTLNLERRVTVLRVCETATGAYKINATESCDVGETEHVTVKEEKWWKMTTLGKMIPTNPNSDDLVDKLIIISDKTGPESLAWLTGYGVIGLYLSVVLLAGRYTRAIFQYDGAYIMFHEYPNVDELLQLCSDIYLVRELKEWKLEEDLMAKLIYLYRSPETMLKVTKLRPYKPRVKQIKQD</sequence>
<comment type="similarity">
    <text evidence="2">Belongs to the PIEZO (TC 1.A.75) family.</text>
</comment>
<dbReference type="InterPro" id="IPR031805">
    <property type="entry name" value="Piezo_TM25-28"/>
</dbReference>
<feature type="domain" description="AAA+ ATPase" evidence="15">
    <location>
        <begin position="1039"/>
        <end position="1178"/>
    </location>
</feature>
<feature type="compositionally biased region" description="Basic and acidic residues" evidence="13">
    <location>
        <begin position="2717"/>
        <end position="2740"/>
    </location>
</feature>
<gene>
    <name evidence="16" type="ORF">OKIOD_LOCUS6092</name>
</gene>
<evidence type="ECO:0000256" key="5">
    <source>
        <dbReference type="ARBA" id="ARBA00022475"/>
    </source>
</evidence>
<feature type="transmembrane region" description="Helical" evidence="14">
    <location>
        <begin position="1814"/>
        <end position="1834"/>
    </location>
</feature>
<feature type="transmembrane region" description="Helical" evidence="14">
    <location>
        <begin position="1890"/>
        <end position="1910"/>
    </location>
</feature>
<feature type="transmembrane region" description="Helical" evidence="14">
    <location>
        <begin position="1400"/>
        <end position="1421"/>
    </location>
</feature>
<keyword evidence="10" id="KW-0407">Ion channel</keyword>
<dbReference type="InterPro" id="IPR056768">
    <property type="entry name" value="THU_Piezo"/>
</dbReference>
<feature type="compositionally biased region" description="Polar residues" evidence="13">
    <location>
        <begin position="2657"/>
        <end position="2691"/>
    </location>
</feature>
<dbReference type="Pfam" id="PF04048">
    <property type="entry name" value="Sec8_N"/>
    <property type="match status" value="1"/>
</dbReference>
<accession>A0ABN7SF19</accession>
<protein>
    <recommendedName>
        <fullName evidence="3">26S proteasome regulatory subunit 7</fullName>
    </recommendedName>
    <alternativeName>
        <fullName evidence="11">26S proteasome AAA-ATPase subunit RPT1</fullName>
    </alternativeName>
    <alternativeName>
        <fullName evidence="12">Proteasome 26S subunit ATPase 2</fullName>
    </alternativeName>
</protein>
<dbReference type="Pfam" id="PF21236">
    <property type="entry name" value="OB_PRS7"/>
    <property type="match status" value="1"/>
</dbReference>
<keyword evidence="7 14" id="KW-1133">Transmembrane helix</keyword>
<dbReference type="Pfam" id="PF20652">
    <property type="entry name" value="Sec8_C"/>
    <property type="match status" value="1"/>
</dbReference>
<dbReference type="SMART" id="SM00382">
    <property type="entry name" value="AAA"/>
    <property type="match status" value="1"/>
</dbReference>
<keyword evidence="17" id="KW-1185">Reference proteome</keyword>
<dbReference type="InterPro" id="IPR056770">
    <property type="entry name" value="Piezo_THU9_anchor"/>
</dbReference>
<dbReference type="PROSITE" id="PS00674">
    <property type="entry name" value="AAA"/>
    <property type="match status" value="1"/>
</dbReference>
<feature type="transmembrane region" description="Helical" evidence="14">
    <location>
        <begin position="3313"/>
        <end position="3332"/>
    </location>
</feature>
<dbReference type="Pfam" id="PF00004">
    <property type="entry name" value="AAA"/>
    <property type="match status" value="1"/>
</dbReference>
<feature type="transmembrane region" description="Helical" evidence="14">
    <location>
        <begin position="2936"/>
        <end position="2963"/>
    </location>
</feature>
<dbReference type="InterPro" id="IPR031334">
    <property type="entry name" value="Piezo_cap_dom"/>
</dbReference>
<dbReference type="Gene3D" id="1.10.8.60">
    <property type="match status" value="1"/>
</dbReference>
<dbReference type="Pfam" id="PF15917">
    <property type="entry name" value="Piezo_TM25-28"/>
    <property type="match status" value="1"/>
</dbReference>
<organism evidence="16 17">
    <name type="scientific">Oikopleura dioica</name>
    <name type="common">Tunicate</name>
    <dbReference type="NCBI Taxonomy" id="34765"/>
    <lineage>
        <taxon>Eukaryota</taxon>
        <taxon>Metazoa</taxon>
        <taxon>Chordata</taxon>
        <taxon>Tunicata</taxon>
        <taxon>Appendicularia</taxon>
        <taxon>Copelata</taxon>
        <taxon>Oikopleuridae</taxon>
        <taxon>Oikopleura</taxon>
    </lineage>
</organism>
<feature type="transmembrane region" description="Helical" evidence="14">
    <location>
        <begin position="1465"/>
        <end position="1481"/>
    </location>
</feature>
<feature type="transmembrane region" description="Helical" evidence="14">
    <location>
        <begin position="2247"/>
        <end position="2264"/>
    </location>
</feature>
<feature type="transmembrane region" description="Helical" evidence="14">
    <location>
        <begin position="2415"/>
        <end position="2448"/>
    </location>
</feature>
<feature type="transmembrane region" description="Helical" evidence="14">
    <location>
        <begin position="3289"/>
        <end position="3307"/>
    </location>
</feature>
<feature type="transmembrane region" description="Helical" evidence="14">
    <location>
        <begin position="1734"/>
        <end position="1751"/>
    </location>
</feature>
<feature type="transmembrane region" description="Helical" evidence="14">
    <location>
        <begin position="2541"/>
        <end position="2558"/>
    </location>
</feature>
<evidence type="ECO:0000256" key="14">
    <source>
        <dbReference type="SAM" id="Phobius"/>
    </source>
</evidence>
<feature type="transmembrane region" description="Helical" evidence="14">
    <location>
        <begin position="3220"/>
        <end position="3238"/>
    </location>
</feature>
<evidence type="ECO:0000256" key="10">
    <source>
        <dbReference type="ARBA" id="ARBA00023303"/>
    </source>
</evidence>
<proteinExistence type="inferred from homology"/>